<dbReference type="GO" id="GO:0045739">
    <property type="term" value="P:positive regulation of DNA repair"/>
    <property type="evidence" value="ECO:0007669"/>
    <property type="project" value="UniProtKB-UniRule"/>
</dbReference>
<evidence type="ECO:0000256" key="13">
    <source>
        <dbReference type="ARBA" id="ARBA00023306"/>
    </source>
</evidence>
<keyword evidence="11 15" id="KW-0234">DNA repair</keyword>
<dbReference type="GO" id="GO:0031593">
    <property type="term" value="F:polyubiquitin modification-dependent protein binding"/>
    <property type="evidence" value="ECO:0007669"/>
    <property type="project" value="UniProtKB-UniRule"/>
</dbReference>
<dbReference type="GO" id="GO:0006325">
    <property type="term" value="P:chromatin organization"/>
    <property type="evidence" value="ECO:0007669"/>
    <property type="project" value="UniProtKB-UniRule"/>
</dbReference>
<keyword evidence="9 15" id="KW-0833">Ubl conjugation pathway</keyword>
<organism evidence="16 17">
    <name type="scientific">Psylliodes chrysocephalus</name>
    <dbReference type="NCBI Taxonomy" id="3402493"/>
    <lineage>
        <taxon>Eukaryota</taxon>
        <taxon>Metazoa</taxon>
        <taxon>Ecdysozoa</taxon>
        <taxon>Arthropoda</taxon>
        <taxon>Hexapoda</taxon>
        <taxon>Insecta</taxon>
        <taxon>Pterygota</taxon>
        <taxon>Neoptera</taxon>
        <taxon>Endopterygota</taxon>
        <taxon>Coleoptera</taxon>
        <taxon>Polyphaga</taxon>
        <taxon>Cucujiformia</taxon>
        <taxon>Chrysomeloidea</taxon>
        <taxon>Chrysomelidae</taxon>
        <taxon>Galerucinae</taxon>
        <taxon>Alticini</taxon>
        <taxon>Psylliodes</taxon>
    </lineage>
</organism>
<dbReference type="GO" id="GO:0010212">
    <property type="term" value="P:response to ionizing radiation"/>
    <property type="evidence" value="ECO:0007669"/>
    <property type="project" value="UniProtKB-UniRule"/>
</dbReference>
<evidence type="ECO:0000256" key="1">
    <source>
        <dbReference type="ARBA" id="ARBA00004123"/>
    </source>
</evidence>
<keyword evidence="13 15" id="KW-0131">Cell cycle</keyword>
<dbReference type="PANTHER" id="PTHR15189:SF7">
    <property type="entry name" value="BRISC AND BRCA1-A COMPLEX MEMBER 2"/>
    <property type="match status" value="1"/>
</dbReference>
<dbReference type="OrthoDB" id="538811at2759"/>
<dbReference type="EMBL" id="OV651818">
    <property type="protein sequence ID" value="CAH1112094.1"/>
    <property type="molecule type" value="Genomic_DNA"/>
</dbReference>
<keyword evidence="17" id="KW-1185">Reference proteome</keyword>
<evidence type="ECO:0000256" key="9">
    <source>
        <dbReference type="ARBA" id="ARBA00022786"/>
    </source>
</evidence>
<dbReference type="GO" id="GO:0005737">
    <property type="term" value="C:cytoplasm"/>
    <property type="evidence" value="ECO:0007669"/>
    <property type="project" value="UniProtKB-SubCell"/>
</dbReference>
<evidence type="ECO:0000256" key="5">
    <source>
        <dbReference type="ARBA" id="ARBA00022703"/>
    </source>
</evidence>
<keyword evidence="10 15" id="KW-0156">Chromatin regulator</keyword>
<evidence type="ECO:0000256" key="6">
    <source>
        <dbReference type="ARBA" id="ARBA00022737"/>
    </source>
</evidence>
<sequence>MCDSSNNTDNVLSNFPLCLRKNIEELCLRSTIGFLPINLEDIVLNTNNHSVDKDILSNFHFLLKVPYAGKRLKWEVIFDPENFNFAPDFDFNDEEFLSYPDVDRVSENVPSWKNWNIKNPKSLAQVLNEFLILYKNYQIEKLNLENMYSRYSNEYKTLINGKDGIEADNIQVNIEGNIITFLIVLKVDCSSLPQYIQPMHYKGSNLSEHILYNQGNDFCHLKISVSKLENAQSNYSLNLSPRLEQILGNFKVPANDFKKDTSLTDIVFTVKRSLENRLQQIANHYRTKKSYVLNITSSCFRNIIEYDVLTFSKVVFMYAIDDYNCLVTVNIGTKFPIEKPLVILTSVYCPETKSCNQVVDKYPYNPGLKPEDNIKQLLEYLHDVVQEFKAHTH</sequence>
<gene>
    <name evidence="16" type="ORF">PSYICH_LOCUS12274</name>
</gene>
<reference evidence="16" key="1">
    <citation type="submission" date="2022-01" db="EMBL/GenBank/DDBJ databases">
        <authorList>
            <person name="King R."/>
        </authorList>
    </citation>
    <scope>NUCLEOTIDE SEQUENCE</scope>
</reference>
<evidence type="ECO:0000256" key="11">
    <source>
        <dbReference type="ARBA" id="ARBA00023204"/>
    </source>
</evidence>
<comment type="similarity">
    <text evidence="14 15">Belongs to the BABAM2 family.</text>
</comment>
<dbReference type="PANTHER" id="PTHR15189">
    <property type="entry name" value="BRISC AND BRCA1-A COMPLEX MEMBER 2"/>
    <property type="match status" value="1"/>
</dbReference>
<keyword evidence="12 15" id="KW-0539">Nucleus</keyword>
<keyword evidence="3 15" id="KW-0963">Cytoplasm</keyword>
<dbReference type="GO" id="GO:0006302">
    <property type="term" value="P:double-strand break repair"/>
    <property type="evidence" value="ECO:0007669"/>
    <property type="project" value="UniProtKB-UniRule"/>
</dbReference>
<evidence type="ECO:0000256" key="2">
    <source>
        <dbReference type="ARBA" id="ARBA00019438"/>
    </source>
</evidence>
<dbReference type="GO" id="GO:0051301">
    <property type="term" value="P:cell division"/>
    <property type="evidence" value="ECO:0007669"/>
    <property type="project" value="UniProtKB-UniRule"/>
</dbReference>
<evidence type="ECO:0000256" key="14">
    <source>
        <dbReference type="ARBA" id="ARBA00025766"/>
    </source>
</evidence>
<proteinExistence type="inferred from homology"/>
<accession>A0A9P0D598</accession>
<dbReference type="AlphaFoldDB" id="A0A9P0D598"/>
<dbReference type="GO" id="GO:0007095">
    <property type="term" value="P:mitotic G2 DNA damage checkpoint signaling"/>
    <property type="evidence" value="ECO:0007669"/>
    <property type="project" value="UniProtKB-UniRule"/>
</dbReference>
<dbReference type="InterPro" id="IPR010358">
    <property type="entry name" value="BRE"/>
</dbReference>
<keyword evidence="7 15" id="KW-0227">DNA damage</keyword>
<name>A0A9P0D598_9CUCU</name>
<keyword evidence="6" id="KW-0677">Repeat</keyword>
<comment type="domain">
    <text evidence="15">Contains 2 ubiquitin-conjugating enzyme family-like (UEV-like) regions. These regions lack the critical Cys residues required for ubiquitination but retain the ability to bind ubiquitin.</text>
</comment>
<evidence type="ECO:0000313" key="17">
    <source>
        <dbReference type="Proteomes" id="UP001153636"/>
    </source>
</evidence>
<keyword evidence="4 15" id="KW-0132">Cell division</keyword>
<evidence type="ECO:0000256" key="12">
    <source>
        <dbReference type="ARBA" id="ARBA00023242"/>
    </source>
</evidence>
<dbReference type="Proteomes" id="UP001153636">
    <property type="component" value="Chromosome 6"/>
</dbReference>
<evidence type="ECO:0000256" key="3">
    <source>
        <dbReference type="ARBA" id="ARBA00022490"/>
    </source>
</evidence>
<comment type="subcellular location">
    <subcellularLocation>
        <location evidence="15">Cytoplasm</location>
    </subcellularLocation>
    <subcellularLocation>
        <location evidence="1 15">Nucleus</location>
    </subcellularLocation>
    <text evidence="15">Localizes at sites of DNA damage at double-strand breaks (DSBs).</text>
</comment>
<protein>
    <recommendedName>
        <fullName evidence="2 15">BRISC and BRCA1-A complex member 2</fullName>
    </recommendedName>
</protein>
<evidence type="ECO:0000256" key="4">
    <source>
        <dbReference type="ARBA" id="ARBA00022618"/>
    </source>
</evidence>
<comment type="subunit">
    <text evidence="15">Component of the ARISC complex. Component of the BRCA1-A complex. Component of the BRISC complex. Binds polyubiquitin.</text>
</comment>
<keyword evidence="5 15" id="KW-0053">Apoptosis</keyword>
<dbReference type="GO" id="GO:0070531">
    <property type="term" value="C:BRCA1-A complex"/>
    <property type="evidence" value="ECO:0007669"/>
    <property type="project" value="UniProtKB-UniRule"/>
</dbReference>
<evidence type="ECO:0000256" key="10">
    <source>
        <dbReference type="ARBA" id="ARBA00022853"/>
    </source>
</evidence>
<evidence type="ECO:0000256" key="15">
    <source>
        <dbReference type="RuleBase" id="RU368019"/>
    </source>
</evidence>
<dbReference type="Pfam" id="PF06113">
    <property type="entry name" value="BRE"/>
    <property type="match status" value="1"/>
</dbReference>
<comment type="function">
    <text evidence="15">May play a role in homeostasis or cellular differentiation in cells of neural, epithelial and germline origins. May also act as a death receptor-associated anti-apoptotic protein, which inhibits the mitochondrial apoptotic pathway.</text>
</comment>
<evidence type="ECO:0000256" key="8">
    <source>
        <dbReference type="ARBA" id="ARBA00022776"/>
    </source>
</evidence>
<dbReference type="GO" id="GO:0006915">
    <property type="term" value="P:apoptotic process"/>
    <property type="evidence" value="ECO:0007669"/>
    <property type="project" value="UniProtKB-UniRule"/>
</dbReference>
<evidence type="ECO:0000313" key="16">
    <source>
        <dbReference type="EMBL" id="CAH1112094.1"/>
    </source>
</evidence>
<keyword evidence="8 15" id="KW-0498">Mitosis</keyword>
<evidence type="ECO:0000256" key="7">
    <source>
        <dbReference type="ARBA" id="ARBA00022763"/>
    </source>
</evidence>
<dbReference type="CDD" id="cd23665">
    <property type="entry name" value="BRE-like_insects"/>
    <property type="match status" value="1"/>
</dbReference>
<dbReference type="GO" id="GO:0070552">
    <property type="term" value="C:BRISC complex"/>
    <property type="evidence" value="ECO:0007669"/>
    <property type="project" value="UniProtKB-UniRule"/>
</dbReference>